<proteinExistence type="predicted"/>
<dbReference type="VEuPathDB" id="FungiDB:ASPBRDRAFT_602989"/>
<dbReference type="AlphaFoldDB" id="A0A1L9UHN4"/>
<dbReference type="GeneID" id="93580690"/>
<reference evidence="2" key="1">
    <citation type="journal article" date="2017" name="Genome Biol.">
        <title>Comparative genomics reveals high biological diversity and specific adaptations in the industrially and medically important fungal genus Aspergillus.</title>
        <authorList>
            <person name="de Vries R.P."/>
            <person name="Riley R."/>
            <person name="Wiebenga A."/>
            <person name="Aguilar-Osorio G."/>
            <person name="Amillis S."/>
            <person name="Uchima C.A."/>
            <person name="Anderluh G."/>
            <person name="Asadollahi M."/>
            <person name="Askin M."/>
            <person name="Barry K."/>
            <person name="Battaglia E."/>
            <person name="Bayram O."/>
            <person name="Benocci T."/>
            <person name="Braus-Stromeyer S.A."/>
            <person name="Caldana C."/>
            <person name="Canovas D."/>
            <person name="Cerqueira G.C."/>
            <person name="Chen F."/>
            <person name="Chen W."/>
            <person name="Choi C."/>
            <person name="Clum A."/>
            <person name="Dos Santos R.A."/>
            <person name="Damasio A.R."/>
            <person name="Diallinas G."/>
            <person name="Emri T."/>
            <person name="Fekete E."/>
            <person name="Flipphi M."/>
            <person name="Freyberg S."/>
            <person name="Gallo A."/>
            <person name="Gournas C."/>
            <person name="Habgood R."/>
            <person name="Hainaut M."/>
            <person name="Harispe M.L."/>
            <person name="Henrissat B."/>
            <person name="Hilden K.S."/>
            <person name="Hope R."/>
            <person name="Hossain A."/>
            <person name="Karabika E."/>
            <person name="Karaffa L."/>
            <person name="Karanyi Z."/>
            <person name="Krasevec N."/>
            <person name="Kuo A."/>
            <person name="Kusch H."/>
            <person name="LaButti K."/>
            <person name="Lagendijk E.L."/>
            <person name="Lapidus A."/>
            <person name="Levasseur A."/>
            <person name="Lindquist E."/>
            <person name="Lipzen A."/>
            <person name="Logrieco A.F."/>
            <person name="MacCabe A."/>
            <person name="Maekelae M.R."/>
            <person name="Malavazi I."/>
            <person name="Melin P."/>
            <person name="Meyer V."/>
            <person name="Mielnichuk N."/>
            <person name="Miskei M."/>
            <person name="Molnar A.P."/>
            <person name="Mule G."/>
            <person name="Ngan C.Y."/>
            <person name="Orejas M."/>
            <person name="Orosz E."/>
            <person name="Ouedraogo J.P."/>
            <person name="Overkamp K.M."/>
            <person name="Park H.-S."/>
            <person name="Perrone G."/>
            <person name="Piumi F."/>
            <person name="Punt P.J."/>
            <person name="Ram A.F."/>
            <person name="Ramon A."/>
            <person name="Rauscher S."/>
            <person name="Record E."/>
            <person name="Riano-Pachon D.M."/>
            <person name="Robert V."/>
            <person name="Roehrig J."/>
            <person name="Ruller R."/>
            <person name="Salamov A."/>
            <person name="Salih N.S."/>
            <person name="Samson R.A."/>
            <person name="Sandor E."/>
            <person name="Sanguinetti M."/>
            <person name="Schuetze T."/>
            <person name="Sepcic K."/>
            <person name="Shelest E."/>
            <person name="Sherlock G."/>
            <person name="Sophianopoulou V."/>
            <person name="Squina F.M."/>
            <person name="Sun H."/>
            <person name="Susca A."/>
            <person name="Todd R.B."/>
            <person name="Tsang A."/>
            <person name="Unkles S.E."/>
            <person name="van de Wiele N."/>
            <person name="van Rossen-Uffink D."/>
            <person name="Oliveira J.V."/>
            <person name="Vesth T.C."/>
            <person name="Visser J."/>
            <person name="Yu J.-H."/>
            <person name="Zhou M."/>
            <person name="Andersen M.R."/>
            <person name="Archer D.B."/>
            <person name="Baker S.E."/>
            <person name="Benoit I."/>
            <person name="Brakhage A.A."/>
            <person name="Braus G.H."/>
            <person name="Fischer R."/>
            <person name="Frisvad J.C."/>
            <person name="Goldman G.H."/>
            <person name="Houbraken J."/>
            <person name="Oakley B."/>
            <person name="Pocsi I."/>
            <person name="Scazzocchio C."/>
            <person name="Seiboth B."/>
            <person name="vanKuyk P.A."/>
            <person name="Wortman J."/>
            <person name="Dyer P.S."/>
            <person name="Grigoriev I.V."/>
        </authorList>
    </citation>
    <scope>NUCLEOTIDE SEQUENCE [LARGE SCALE GENOMIC DNA]</scope>
    <source>
        <strain evidence="2">CBS 101740 / IMI 381727 / IBT 21946</strain>
    </source>
</reference>
<evidence type="ECO:0000313" key="2">
    <source>
        <dbReference type="Proteomes" id="UP000184499"/>
    </source>
</evidence>
<sequence length="139" mass="15894">MDKYLRGSIYRSDGADAQKFKIQSNSICRLSTWEDRRKSSVGPASGAAPNGCKQTLDFRPQPARLVNSGLFSDQSCSWWKVYSERFGSNHANETPLFRPNHIMKQQRPQSTVLFFPKRDFCMDPGTRHEIPRPEAARTL</sequence>
<organism evidence="1 2">
    <name type="scientific">Aspergillus brasiliensis (strain CBS 101740 / IMI 381727 / IBT 21946)</name>
    <dbReference type="NCBI Taxonomy" id="767769"/>
    <lineage>
        <taxon>Eukaryota</taxon>
        <taxon>Fungi</taxon>
        <taxon>Dikarya</taxon>
        <taxon>Ascomycota</taxon>
        <taxon>Pezizomycotina</taxon>
        <taxon>Eurotiomycetes</taxon>
        <taxon>Eurotiomycetidae</taxon>
        <taxon>Eurotiales</taxon>
        <taxon>Aspergillaceae</taxon>
        <taxon>Aspergillus</taxon>
        <taxon>Aspergillus subgen. Circumdati</taxon>
    </lineage>
</organism>
<dbReference type="EMBL" id="KV878685">
    <property type="protein sequence ID" value="OJJ71114.1"/>
    <property type="molecule type" value="Genomic_DNA"/>
</dbReference>
<keyword evidence="2" id="KW-1185">Reference proteome</keyword>
<gene>
    <name evidence="1" type="ORF">ASPBRDRAFT_602989</name>
</gene>
<dbReference type="Proteomes" id="UP000184499">
    <property type="component" value="Unassembled WGS sequence"/>
</dbReference>
<evidence type="ECO:0000313" key="1">
    <source>
        <dbReference type="EMBL" id="OJJ71114.1"/>
    </source>
</evidence>
<protein>
    <submittedName>
        <fullName evidence="1">Uncharacterized protein</fullName>
    </submittedName>
</protein>
<name>A0A1L9UHN4_ASPBC</name>
<accession>A0A1L9UHN4</accession>
<dbReference type="RefSeq" id="XP_067478362.1">
    <property type="nucleotide sequence ID" value="XM_067628202.1"/>
</dbReference>